<keyword evidence="6 11" id="KW-0256">Endoplasmic reticulum</keyword>
<sequence length="269" mass="30300">MFLKLESLKKDCIFKGASIFEGARLQELGSLLALGFHRTPSPFAKAWKKRSVAEGLPSTMIQLLFTVIAAQMALILTLLFRTPLRKLVIFSLDRLKRGKGPIVVQTIAGTVFVVLLSSVYSMLKIQNRMVEAGEVNPTDQVLMSNHLLEASLMGFLLFLALMIDRLHHYIRELRLLRKTMEVAKKQIRASEDASAEKLKALGEEATTLKNKITKLESEVEVKTKEANDAEAETDALRKQSGEYLLEYDRLLEDNQNLRNQLESIEHASS</sequence>
<comment type="caution">
    <text evidence="13">The sequence shown here is derived from an EMBL/GenBank/DDBJ whole genome shotgun (WGS) entry which is preliminary data.</text>
</comment>
<evidence type="ECO:0000256" key="5">
    <source>
        <dbReference type="ARBA" id="ARBA00022703"/>
    </source>
</evidence>
<dbReference type="FunFam" id="1.20.5.110:FF:000011">
    <property type="entry name" value="B-cell receptor-associated protein 29"/>
    <property type="match status" value="1"/>
</dbReference>
<keyword evidence="13" id="KW-0675">Receptor</keyword>
<dbReference type="PANTHER" id="PTHR12701:SF44">
    <property type="entry name" value="ENDOPLASMIC RETICULUM TRANSMEMBRANE PROTEIN"/>
    <property type="match status" value="1"/>
</dbReference>
<feature type="transmembrane region" description="Helical" evidence="11">
    <location>
        <begin position="143"/>
        <end position="163"/>
    </location>
</feature>
<keyword evidence="9 12" id="KW-0175">Coiled coil</keyword>
<dbReference type="GO" id="GO:0005789">
    <property type="term" value="C:endoplasmic reticulum membrane"/>
    <property type="evidence" value="ECO:0007669"/>
    <property type="project" value="UniProtKB-SubCell"/>
</dbReference>
<gene>
    <name evidence="13" type="ORF">E5676_scaffold1923G00170</name>
</gene>
<dbReference type="AlphaFoldDB" id="A0A5D3BQF4"/>
<evidence type="ECO:0000256" key="3">
    <source>
        <dbReference type="ARBA" id="ARBA00022448"/>
    </source>
</evidence>
<evidence type="ECO:0000256" key="12">
    <source>
        <dbReference type="SAM" id="Coils"/>
    </source>
</evidence>
<evidence type="ECO:0000256" key="10">
    <source>
        <dbReference type="ARBA" id="ARBA00023136"/>
    </source>
</evidence>
<comment type="subcellular location">
    <subcellularLocation>
        <location evidence="1 11">Endoplasmic reticulum membrane</location>
        <topology evidence="1 11">Multi-pass membrane protein</topology>
    </subcellularLocation>
</comment>
<comment type="similarity">
    <text evidence="2 11">Belongs to the BCAP29/BCAP31 family.</text>
</comment>
<keyword evidence="10 11" id="KW-0472">Membrane</keyword>
<dbReference type="EMBL" id="SSTD01016869">
    <property type="protein sequence ID" value="TYK00339.1"/>
    <property type="molecule type" value="Genomic_DNA"/>
</dbReference>
<evidence type="ECO:0000256" key="2">
    <source>
        <dbReference type="ARBA" id="ARBA00007956"/>
    </source>
</evidence>
<keyword evidence="7 11" id="KW-0653">Protein transport</keyword>
<evidence type="ECO:0000256" key="4">
    <source>
        <dbReference type="ARBA" id="ARBA00022692"/>
    </source>
</evidence>
<feature type="coiled-coil region" evidence="12">
    <location>
        <begin position="166"/>
        <end position="267"/>
    </location>
</feature>
<organism evidence="13 14">
    <name type="scientific">Cucumis melo var. makuwa</name>
    <name type="common">Oriental melon</name>
    <dbReference type="NCBI Taxonomy" id="1194695"/>
    <lineage>
        <taxon>Eukaryota</taxon>
        <taxon>Viridiplantae</taxon>
        <taxon>Streptophyta</taxon>
        <taxon>Embryophyta</taxon>
        <taxon>Tracheophyta</taxon>
        <taxon>Spermatophyta</taxon>
        <taxon>Magnoliopsida</taxon>
        <taxon>eudicotyledons</taxon>
        <taxon>Gunneridae</taxon>
        <taxon>Pentapetalae</taxon>
        <taxon>rosids</taxon>
        <taxon>fabids</taxon>
        <taxon>Cucurbitales</taxon>
        <taxon>Cucurbitaceae</taxon>
        <taxon>Benincaseae</taxon>
        <taxon>Cucumis</taxon>
    </lineage>
</organism>
<evidence type="ECO:0000256" key="6">
    <source>
        <dbReference type="ARBA" id="ARBA00022824"/>
    </source>
</evidence>
<dbReference type="PANTHER" id="PTHR12701">
    <property type="entry name" value="BCR-ASSOCIATED PROTEIN, BAP"/>
    <property type="match status" value="1"/>
</dbReference>
<comment type="function">
    <text evidence="11">May play a role in anterograde transport of membrane proteins from the endoplasmic reticulum to the Golgi.</text>
</comment>
<dbReference type="GO" id="GO:0070973">
    <property type="term" value="P:protein localization to endoplasmic reticulum exit site"/>
    <property type="evidence" value="ECO:0007669"/>
    <property type="project" value="UniProtKB-UniRule"/>
</dbReference>
<name>A0A5D3BQF4_CUCMM</name>
<keyword evidence="11" id="KW-0931">ER-Golgi transport</keyword>
<dbReference type="Proteomes" id="UP000321947">
    <property type="component" value="Unassembled WGS sequence"/>
</dbReference>
<dbReference type="GO" id="GO:0006888">
    <property type="term" value="P:endoplasmic reticulum to Golgi vesicle-mediated transport"/>
    <property type="evidence" value="ECO:0007669"/>
    <property type="project" value="UniProtKB-UniRule"/>
</dbReference>
<dbReference type="InterPro" id="IPR008417">
    <property type="entry name" value="BAP29/BAP31"/>
</dbReference>
<feature type="transmembrane region" description="Helical" evidence="11">
    <location>
        <begin position="102"/>
        <end position="123"/>
    </location>
</feature>
<evidence type="ECO:0000256" key="7">
    <source>
        <dbReference type="ARBA" id="ARBA00022927"/>
    </source>
</evidence>
<reference evidence="13 14" key="1">
    <citation type="submission" date="2019-08" db="EMBL/GenBank/DDBJ databases">
        <title>Draft genome sequences of two oriental melons (Cucumis melo L. var makuwa).</title>
        <authorList>
            <person name="Kwon S.-Y."/>
        </authorList>
    </citation>
    <scope>NUCLEOTIDE SEQUENCE [LARGE SCALE GENOMIC DNA]</scope>
    <source>
        <strain evidence="14">cv. Chang Bougi</strain>
        <tissue evidence="13">Leaf</tissue>
    </source>
</reference>
<dbReference type="Gene3D" id="1.20.5.110">
    <property type="match status" value="1"/>
</dbReference>
<keyword evidence="8 11" id="KW-1133">Transmembrane helix</keyword>
<accession>A0A5D3BQF4</accession>
<keyword evidence="5" id="KW-0053">Apoptosis</keyword>
<evidence type="ECO:0000256" key="1">
    <source>
        <dbReference type="ARBA" id="ARBA00004477"/>
    </source>
</evidence>
<evidence type="ECO:0000313" key="14">
    <source>
        <dbReference type="Proteomes" id="UP000321947"/>
    </source>
</evidence>
<evidence type="ECO:0000256" key="8">
    <source>
        <dbReference type="ARBA" id="ARBA00022989"/>
    </source>
</evidence>
<evidence type="ECO:0000256" key="11">
    <source>
        <dbReference type="RuleBase" id="RU367026"/>
    </source>
</evidence>
<evidence type="ECO:0000313" key="13">
    <source>
        <dbReference type="EMBL" id="TYK00339.1"/>
    </source>
</evidence>
<dbReference type="GO" id="GO:0006886">
    <property type="term" value="P:intracellular protein transport"/>
    <property type="evidence" value="ECO:0007669"/>
    <property type="project" value="UniProtKB-UniRule"/>
</dbReference>
<feature type="transmembrane region" description="Helical" evidence="11">
    <location>
        <begin position="60"/>
        <end position="81"/>
    </location>
</feature>
<keyword evidence="4 11" id="KW-0812">Transmembrane</keyword>
<keyword evidence="3 11" id="KW-0813">Transport</keyword>
<protein>
    <recommendedName>
        <fullName evidence="11">Endoplasmic reticulum transmembrane protein</fullName>
    </recommendedName>
</protein>
<evidence type="ECO:0000256" key="9">
    <source>
        <dbReference type="ARBA" id="ARBA00023054"/>
    </source>
</evidence>
<proteinExistence type="inferred from homology"/>